<proteinExistence type="predicted"/>
<name>A0A1G1WSG6_9BACT</name>
<organism evidence="1 2">
    <name type="scientific">Candidatus Woykebacteria bacterium RIFCSPHIGHO2_02_FULL_43_16b</name>
    <dbReference type="NCBI Taxonomy" id="1802601"/>
    <lineage>
        <taxon>Bacteria</taxon>
        <taxon>Candidatus Woykeibacteriota</taxon>
    </lineage>
</organism>
<comment type="caution">
    <text evidence="1">The sequence shown here is derived from an EMBL/GenBank/DDBJ whole genome shotgun (WGS) entry which is preliminary data.</text>
</comment>
<dbReference type="Proteomes" id="UP000177821">
    <property type="component" value="Unassembled WGS sequence"/>
</dbReference>
<accession>A0A1G1WSG6</accession>
<dbReference type="EMBL" id="MHCX01000003">
    <property type="protein sequence ID" value="OGY30270.1"/>
    <property type="molecule type" value="Genomic_DNA"/>
</dbReference>
<dbReference type="AlphaFoldDB" id="A0A1G1WSG6"/>
<protein>
    <submittedName>
        <fullName evidence="1">Uncharacterized protein</fullName>
    </submittedName>
</protein>
<evidence type="ECO:0000313" key="2">
    <source>
        <dbReference type="Proteomes" id="UP000177821"/>
    </source>
</evidence>
<reference evidence="1 2" key="1">
    <citation type="journal article" date="2016" name="Nat. Commun.">
        <title>Thousands of microbial genomes shed light on interconnected biogeochemical processes in an aquifer system.</title>
        <authorList>
            <person name="Anantharaman K."/>
            <person name="Brown C.T."/>
            <person name="Hug L.A."/>
            <person name="Sharon I."/>
            <person name="Castelle C.J."/>
            <person name="Probst A.J."/>
            <person name="Thomas B.C."/>
            <person name="Singh A."/>
            <person name="Wilkins M.J."/>
            <person name="Karaoz U."/>
            <person name="Brodie E.L."/>
            <person name="Williams K.H."/>
            <person name="Hubbard S.S."/>
            <person name="Banfield J.F."/>
        </authorList>
    </citation>
    <scope>NUCLEOTIDE SEQUENCE [LARGE SCALE GENOMIC DNA]</scope>
</reference>
<gene>
    <name evidence="1" type="ORF">A3J50_04375</name>
</gene>
<evidence type="ECO:0000313" key="1">
    <source>
        <dbReference type="EMBL" id="OGY30270.1"/>
    </source>
</evidence>
<sequence>MDSLYRQLADTQIIHSHLDKFEFEDSEKEQILEIVDHIFHHRLLAVVLEGLVEGEKITFIELVDSGNHLMVVDYIKTKVVNIEDKLKAVVEEVHQQVMEDILSAAER</sequence>